<organism evidence="2 3">
    <name type="scientific">Paeniglutamicibacter kerguelensis</name>
    <dbReference type="NCBI Taxonomy" id="254788"/>
    <lineage>
        <taxon>Bacteria</taxon>
        <taxon>Bacillati</taxon>
        <taxon>Actinomycetota</taxon>
        <taxon>Actinomycetes</taxon>
        <taxon>Micrococcales</taxon>
        <taxon>Micrococcaceae</taxon>
        <taxon>Paeniglutamicibacter</taxon>
    </lineage>
</organism>
<evidence type="ECO:0000259" key="1">
    <source>
        <dbReference type="PROSITE" id="PS51186"/>
    </source>
</evidence>
<dbReference type="InterPro" id="IPR016181">
    <property type="entry name" value="Acyl_CoA_acyltransferase"/>
</dbReference>
<dbReference type="RefSeq" id="WP_245356376.1">
    <property type="nucleotide sequence ID" value="NZ_BAAAJY010000009.1"/>
</dbReference>
<name>A0ABS4XI57_9MICC</name>
<protein>
    <submittedName>
        <fullName evidence="2">RimJ/RimL family protein N-acetyltransferase</fullName>
    </submittedName>
</protein>
<dbReference type="EMBL" id="JAGIOF010000001">
    <property type="protein sequence ID" value="MBP2387354.1"/>
    <property type="molecule type" value="Genomic_DNA"/>
</dbReference>
<proteinExistence type="predicted"/>
<reference evidence="2 3" key="1">
    <citation type="submission" date="2021-03" db="EMBL/GenBank/DDBJ databases">
        <title>Sequencing the genomes of 1000 actinobacteria strains.</title>
        <authorList>
            <person name="Klenk H.-P."/>
        </authorList>
    </citation>
    <scope>NUCLEOTIDE SEQUENCE [LARGE SCALE GENOMIC DNA]</scope>
    <source>
        <strain evidence="2 3">DSM 15797</strain>
    </source>
</reference>
<comment type="caution">
    <text evidence="2">The sequence shown here is derived from an EMBL/GenBank/DDBJ whole genome shotgun (WGS) entry which is preliminary data.</text>
</comment>
<keyword evidence="3" id="KW-1185">Reference proteome</keyword>
<dbReference type="PANTHER" id="PTHR43792">
    <property type="entry name" value="GNAT FAMILY, PUTATIVE (AFU_ORTHOLOGUE AFUA_3G00765)-RELATED-RELATED"/>
    <property type="match status" value="1"/>
</dbReference>
<sequence length="197" mass="22324">MDTSASMTLHAGPEWPLLTERLGIRPAAPGDAEATWAYRRLPESSRWVTSAWKDYESYARSFRDPARLGERLVIESEGRVIGEVVVRLNDAWTQSEVSKVGAGVEAELGWSLDPGFSGRGLATEAIARVLRLCFTDLGLHRVHARCFADNQPSWRLMERLGMRRESHLVAAALHRDDGWLDGFEYAMLADEWRERQR</sequence>
<dbReference type="Gene3D" id="3.40.630.30">
    <property type="match status" value="1"/>
</dbReference>
<feature type="domain" description="N-acetyltransferase" evidence="1">
    <location>
        <begin position="22"/>
        <end position="190"/>
    </location>
</feature>
<dbReference type="PROSITE" id="PS51186">
    <property type="entry name" value="GNAT"/>
    <property type="match status" value="1"/>
</dbReference>
<accession>A0ABS4XI57</accession>
<gene>
    <name evidence="2" type="ORF">JOF47_002865</name>
</gene>
<dbReference type="Proteomes" id="UP001296993">
    <property type="component" value="Unassembled WGS sequence"/>
</dbReference>
<dbReference type="Pfam" id="PF13302">
    <property type="entry name" value="Acetyltransf_3"/>
    <property type="match status" value="1"/>
</dbReference>
<dbReference type="SUPFAM" id="SSF55729">
    <property type="entry name" value="Acyl-CoA N-acyltransferases (Nat)"/>
    <property type="match status" value="1"/>
</dbReference>
<dbReference type="InterPro" id="IPR000182">
    <property type="entry name" value="GNAT_dom"/>
</dbReference>
<evidence type="ECO:0000313" key="2">
    <source>
        <dbReference type="EMBL" id="MBP2387354.1"/>
    </source>
</evidence>
<dbReference type="InterPro" id="IPR051531">
    <property type="entry name" value="N-acetyltransferase"/>
</dbReference>
<dbReference type="PANTHER" id="PTHR43792:SF1">
    <property type="entry name" value="N-ACETYLTRANSFERASE DOMAIN-CONTAINING PROTEIN"/>
    <property type="match status" value="1"/>
</dbReference>
<evidence type="ECO:0000313" key="3">
    <source>
        <dbReference type="Proteomes" id="UP001296993"/>
    </source>
</evidence>